<accession>A0ABW5CDA7</accession>
<proteinExistence type="predicted"/>
<protein>
    <submittedName>
        <fullName evidence="2">HEAT repeat domain-containing protein</fullName>
    </submittedName>
</protein>
<dbReference type="Proteomes" id="UP001597296">
    <property type="component" value="Unassembled WGS sequence"/>
</dbReference>
<dbReference type="EMBL" id="JBHUIY010000029">
    <property type="protein sequence ID" value="MFD2234871.1"/>
    <property type="molecule type" value="Genomic_DNA"/>
</dbReference>
<dbReference type="Gene3D" id="1.25.10.10">
    <property type="entry name" value="Leucine-rich Repeat Variant"/>
    <property type="match status" value="1"/>
</dbReference>
<name>A0ABW5CDA7_9PROT</name>
<dbReference type="RefSeq" id="WP_377317518.1">
    <property type="nucleotide sequence ID" value="NZ_JBHUIY010000029.1"/>
</dbReference>
<dbReference type="SUPFAM" id="SSF48371">
    <property type="entry name" value="ARM repeat"/>
    <property type="match status" value="1"/>
</dbReference>
<dbReference type="InterPro" id="IPR011989">
    <property type="entry name" value="ARM-like"/>
</dbReference>
<gene>
    <name evidence="2" type="ORF">ACFSNB_13745</name>
</gene>
<dbReference type="Pfam" id="PF13646">
    <property type="entry name" value="HEAT_2"/>
    <property type="match status" value="2"/>
</dbReference>
<dbReference type="InterPro" id="IPR016024">
    <property type="entry name" value="ARM-type_fold"/>
</dbReference>
<reference evidence="3" key="1">
    <citation type="journal article" date="2019" name="Int. J. Syst. Evol. Microbiol.">
        <title>The Global Catalogue of Microorganisms (GCM) 10K type strain sequencing project: providing services to taxonomists for standard genome sequencing and annotation.</title>
        <authorList>
            <consortium name="The Broad Institute Genomics Platform"/>
            <consortium name="The Broad Institute Genome Sequencing Center for Infectious Disease"/>
            <person name="Wu L."/>
            <person name="Ma J."/>
        </authorList>
    </citation>
    <scope>NUCLEOTIDE SEQUENCE [LARGE SCALE GENOMIC DNA]</scope>
    <source>
        <strain evidence="3">KCTC 15012</strain>
    </source>
</reference>
<feature type="compositionally biased region" description="Low complexity" evidence="1">
    <location>
        <begin position="7"/>
        <end position="20"/>
    </location>
</feature>
<comment type="caution">
    <text evidence="2">The sequence shown here is derived from an EMBL/GenBank/DDBJ whole genome shotgun (WGS) entry which is preliminary data.</text>
</comment>
<organism evidence="2 3">
    <name type="scientific">Phaeospirillum tilakii</name>
    <dbReference type="NCBI Taxonomy" id="741673"/>
    <lineage>
        <taxon>Bacteria</taxon>
        <taxon>Pseudomonadati</taxon>
        <taxon>Pseudomonadota</taxon>
        <taxon>Alphaproteobacteria</taxon>
        <taxon>Rhodospirillales</taxon>
        <taxon>Rhodospirillaceae</taxon>
        <taxon>Phaeospirillum</taxon>
    </lineage>
</organism>
<evidence type="ECO:0000313" key="2">
    <source>
        <dbReference type="EMBL" id="MFD2234871.1"/>
    </source>
</evidence>
<evidence type="ECO:0000256" key="1">
    <source>
        <dbReference type="SAM" id="MobiDB-lite"/>
    </source>
</evidence>
<keyword evidence="3" id="KW-1185">Reference proteome</keyword>
<sequence length="208" mass="21797">MGLVRLDPTTPETAPSPDAAAPSLSGWLTALAAPAPASRRAAARALADHPEAAAALCDRFEIEPAPSVRAMILSSLIRIGGPVVTGRLVALLGSDDAALRNGAVEVLAALPAAFSPHVETLLDHPDDDVRLFAVNILSELPHHEAPDWLLRVIRHDPHPNICAAAVDGLAEAGTPAAIPALESLRERFPDNAFLTFAVETAIHRIRGS</sequence>
<feature type="region of interest" description="Disordered" evidence="1">
    <location>
        <begin position="1"/>
        <end position="20"/>
    </location>
</feature>
<evidence type="ECO:0000313" key="3">
    <source>
        <dbReference type="Proteomes" id="UP001597296"/>
    </source>
</evidence>